<keyword evidence="4" id="KW-1185">Reference proteome</keyword>
<keyword evidence="1" id="KW-0175">Coiled coil</keyword>
<dbReference type="EMBL" id="CAXAMM010041640">
    <property type="protein sequence ID" value="CAK9100524.1"/>
    <property type="molecule type" value="Genomic_DNA"/>
</dbReference>
<dbReference type="Proteomes" id="UP001642464">
    <property type="component" value="Unassembled WGS sequence"/>
</dbReference>
<evidence type="ECO:0000313" key="3">
    <source>
        <dbReference type="EMBL" id="CAK9100524.1"/>
    </source>
</evidence>
<feature type="coiled-coil region" evidence="1">
    <location>
        <begin position="326"/>
        <end position="401"/>
    </location>
</feature>
<reference evidence="3 4" key="1">
    <citation type="submission" date="2024-02" db="EMBL/GenBank/DDBJ databases">
        <authorList>
            <person name="Chen Y."/>
            <person name="Shah S."/>
            <person name="Dougan E. K."/>
            <person name="Thang M."/>
            <person name="Chan C."/>
        </authorList>
    </citation>
    <scope>NUCLEOTIDE SEQUENCE [LARGE SCALE GENOMIC DNA]</scope>
</reference>
<comment type="caution">
    <text evidence="3">The sequence shown here is derived from an EMBL/GenBank/DDBJ whole genome shotgun (WGS) entry which is preliminary data.</text>
</comment>
<evidence type="ECO:0000256" key="1">
    <source>
        <dbReference type="SAM" id="Coils"/>
    </source>
</evidence>
<feature type="region of interest" description="Disordered" evidence="2">
    <location>
        <begin position="549"/>
        <end position="574"/>
    </location>
</feature>
<proteinExistence type="predicted"/>
<gene>
    <name evidence="3" type="ORF">SCF082_LOCUS47037</name>
</gene>
<sequence>MTKSFYTQRPASSAERMTSETQDAKEVEVRDSWWVWRVVASKKWVQEIDEEQNVLKQHVQKVESVLNQHVQNVDNLTKSNAMELSTKLQETQSTHSHLAAQIKNVDASCQKHIEDLNRWVSCTSQRLNWVEGGDMMSQLHKGFAKLDKGLETIDQKIGEYNKIQLDITHKLTIQKEMVKKQLQTWDSPDAASTLKRQLSDEIDRKIKPLKDSVEQALEKLQKIEDGQKRLERIDEIEDDMKEKWTLVEAVQTSVEIEFPKITQLEKGMQSLKAEVAGLKTLEATMASRAFVQTLQANLESQLEELKVKTSCREAHEDQQASLPHQLQKQLKKMEGLEAEVAMQKEQVEKISGLEASAAAQKEGLEALKVSMTKHAKQLQTMESLEADVSRQKEQLGTLKVSMTNQEKKQLQKTESLETNVAMQKEQVEKISGRLEAEVAAQQGLQQQLDKVKTAVKKQEQQARLSNPGTDPRSAAVESVDLKSKFDLWMQNSNLPRQLEKLKQGLLARLSKLEDALEPLEMERLTGMERTIQQEVLPQLQHLQIRIESLGRGPPQADGGSRGSSSPRFTQTTQPQVCRLSVSLLSGREARIDITSQMRIAALKDAAERELECSIYALFKEERRLDLDKSVGEAQLQDGDALQAVVGQAKAFCGFTWPEKPQDLNSLHRTLSVEQQLHAARDSDESVEQRSKLVKTVQLELHPDKGGTDEAQIWLEEWLKEHLEWFFEPHQVPETLRRKYQGDETV</sequence>
<accession>A0ABP0RJT4</accession>
<evidence type="ECO:0000256" key="2">
    <source>
        <dbReference type="SAM" id="MobiDB-lite"/>
    </source>
</evidence>
<feature type="compositionally biased region" description="Polar residues" evidence="2">
    <location>
        <begin position="1"/>
        <end position="21"/>
    </location>
</feature>
<name>A0ABP0RJT4_9DINO</name>
<feature type="region of interest" description="Disordered" evidence="2">
    <location>
        <begin position="1"/>
        <end position="23"/>
    </location>
</feature>
<feature type="compositionally biased region" description="Polar residues" evidence="2">
    <location>
        <begin position="562"/>
        <end position="574"/>
    </location>
</feature>
<organism evidence="3 4">
    <name type="scientific">Durusdinium trenchii</name>
    <dbReference type="NCBI Taxonomy" id="1381693"/>
    <lineage>
        <taxon>Eukaryota</taxon>
        <taxon>Sar</taxon>
        <taxon>Alveolata</taxon>
        <taxon>Dinophyceae</taxon>
        <taxon>Suessiales</taxon>
        <taxon>Symbiodiniaceae</taxon>
        <taxon>Durusdinium</taxon>
    </lineage>
</organism>
<evidence type="ECO:0000313" key="4">
    <source>
        <dbReference type="Proteomes" id="UP001642464"/>
    </source>
</evidence>
<protein>
    <submittedName>
        <fullName evidence="3">Uncharacterized protein</fullName>
    </submittedName>
</protein>